<name>A0A8K0PGX6_9PEZI</name>
<evidence type="ECO:0000313" key="4">
    <source>
        <dbReference type="EMBL" id="KAG8631845.1"/>
    </source>
</evidence>
<comment type="similarity">
    <text evidence="1">Belongs to the short-chain dehydrogenases/reductases (SDR) family.</text>
</comment>
<dbReference type="SUPFAM" id="SSF51735">
    <property type="entry name" value="NAD(P)-binding Rossmann-fold domains"/>
    <property type="match status" value="1"/>
</dbReference>
<keyword evidence="5" id="KW-1185">Reference proteome</keyword>
<evidence type="ECO:0008006" key="6">
    <source>
        <dbReference type="Google" id="ProtNLM"/>
    </source>
</evidence>
<keyword evidence="2" id="KW-0560">Oxidoreductase</keyword>
<dbReference type="Proteomes" id="UP000809789">
    <property type="component" value="Unassembled WGS sequence"/>
</dbReference>
<dbReference type="AlphaFoldDB" id="A0A8K0PGX6"/>
<dbReference type="EMBL" id="JAESVG020000001">
    <property type="protein sequence ID" value="KAG8631845.1"/>
    <property type="molecule type" value="Genomic_DNA"/>
</dbReference>
<evidence type="ECO:0000313" key="5">
    <source>
        <dbReference type="Proteomes" id="UP000809789"/>
    </source>
</evidence>
<dbReference type="OrthoDB" id="1274115at2759"/>
<protein>
    <recommendedName>
        <fullName evidence="6">NAD(P)-binding protein</fullName>
    </recommendedName>
</protein>
<dbReference type="Pfam" id="PF00106">
    <property type="entry name" value="adh_short"/>
    <property type="match status" value="1"/>
</dbReference>
<sequence>MTDFVRSPSAPAGDSKLHLPASCDPPGETNPPQQKTWVVFGATGHMGRSLVKCVLAHGDKVTAVGRTWEHTIKQMEGWHDNCLGALCDVRLRETVDAVLKKTISHWGGIDIIANCTGYGVIGACEDQDLSDMRAQFETNFFGTLNIIQLSLPYYRTRNAGRYLIFSSTSGALGVPGLGPYCATKYAVEGLIESMLYEIDAFGIKATLVAPGHLRIDEPGAKRVKGGKGKNEDENVAGDKMPLPSYGHFLVKTPSAPYAHQNAPAGHAKRMVQWMNDNQPTSAVKSAELAWQLGHCRFPPLRLLLGSYAVESIRDRLKSIIEEIEDWKHLSFPVADMDLGKSKDAESAEQSGVPKLQKENTLDTIADDDEMDDHMMNGDLFGDNSPLDVDAEMKDEDD</sequence>
<dbReference type="PRINTS" id="PR00081">
    <property type="entry name" value="GDHRDH"/>
</dbReference>
<dbReference type="InterPro" id="IPR002347">
    <property type="entry name" value="SDR_fam"/>
</dbReference>
<dbReference type="GO" id="GO:0016491">
    <property type="term" value="F:oxidoreductase activity"/>
    <property type="evidence" value="ECO:0007669"/>
    <property type="project" value="UniProtKB-KW"/>
</dbReference>
<evidence type="ECO:0000256" key="2">
    <source>
        <dbReference type="ARBA" id="ARBA00023002"/>
    </source>
</evidence>
<reference evidence="4" key="1">
    <citation type="submission" date="2021-07" db="EMBL/GenBank/DDBJ databases">
        <title>Elsinoe batatas strain:CRI-CJ2 Genome sequencing and assembly.</title>
        <authorList>
            <person name="Huang L."/>
        </authorList>
    </citation>
    <scope>NUCLEOTIDE SEQUENCE</scope>
    <source>
        <strain evidence="4">CRI-CJ2</strain>
    </source>
</reference>
<dbReference type="InterPro" id="IPR051911">
    <property type="entry name" value="SDR_oxidoreductase"/>
</dbReference>
<feature type="region of interest" description="Disordered" evidence="3">
    <location>
        <begin position="1"/>
        <end position="33"/>
    </location>
</feature>
<organism evidence="4 5">
    <name type="scientific">Elsinoe batatas</name>
    <dbReference type="NCBI Taxonomy" id="2601811"/>
    <lineage>
        <taxon>Eukaryota</taxon>
        <taxon>Fungi</taxon>
        <taxon>Dikarya</taxon>
        <taxon>Ascomycota</taxon>
        <taxon>Pezizomycotina</taxon>
        <taxon>Dothideomycetes</taxon>
        <taxon>Dothideomycetidae</taxon>
        <taxon>Myriangiales</taxon>
        <taxon>Elsinoaceae</taxon>
        <taxon>Elsinoe</taxon>
    </lineage>
</organism>
<dbReference type="PANTHER" id="PTHR43976:SF16">
    <property type="entry name" value="SHORT-CHAIN DEHYDROGENASE_REDUCTASE FAMILY PROTEIN"/>
    <property type="match status" value="1"/>
</dbReference>
<proteinExistence type="inferred from homology"/>
<feature type="compositionally biased region" description="Acidic residues" evidence="3">
    <location>
        <begin position="388"/>
        <end position="397"/>
    </location>
</feature>
<dbReference type="Gene3D" id="3.40.50.720">
    <property type="entry name" value="NAD(P)-binding Rossmann-like Domain"/>
    <property type="match status" value="1"/>
</dbReference>
<dbReference type="InterPro" id="IPR036291">
    <property type="entry name" value="NAD(P)-bd_dom_sf"/>
</dbReference>
<evidence type="ECO:0000256" key="1">
    <source>
        <dbReference type="ARBA" id="ARBA00006484"/>
    </source>
</evidence>
<evidence type="ECO:0000256" key="3">
    <source>
        <dbReference type="SAM" id="MobiDB-lite"/>
    </source>
</evidence>
<comment type="caution">
    <text evidence="4">The sequence shown here is derived from an EMBL/GenBank/DDBJ whole genome shotgun (WGS) entry which is preliminary data.</text>
</comment>
<accession>A0A8K0PGX6</accession>
<feature type="region of interest" description="Disordered" evidence="3">
    <location>
        <begin position="340"/>
        <end position="397"/>
    </location>
</feature>
<dbReference type="PANTHER" id="PTHR43976">
    <property type="entry name" value="SHORT CHAIN DEHYDROGENASE"/>
    <property type="match status" value="1"/>
</dbReference>
<gene>
    <name evidence="4" type="ORF">KVT40_000985</name>
</gene>